<sequence>MSMMEREKSDIIVQNGHGHHKNRRNAMGNIFKDMNQDAIFDRLVLKDLDVNNFDNDSETQHDSDSKNGDDHEEAANRFG</sequence>
<reference evidence="2" key="1">
    <citation type="submission" date="2018-11" db="EMBL/GenBank/DDBJ databases">
        <authorList>
            <person name="Alioto T."/>
            <person name="Alioto T."/>
        </authorList>
    </citation>
    <scope>NUCLEOTIDE SEQUENCE</scope>
</reference>
<protein>
    <submittedName>
        <fullName evidence="2">Uncharacterized protein</fullName>
    </submittedName>
</protein>
<organism evidence="2 3">
    <name type="scientific">Mytilus galloprovincialis</name>
    <name type="common">Mediterranean mussel</name>
    <dbReference type="NCBI Taxonomy" id="29158"/>
    <lineage>
        <taxon>Eukaryota</taxon>
        <taxon>Metazoa</taxon>
        <taxon>Spiralia</taxon>
        <taxon>Lophotrochozoa</taxon>
        <taxon>Mollusca</taxon>
        <taxon>Bivalvia</taxon>
        <taxon>Autobranchia</taxon>
        <taxon>Pteriomorphia</taxon>
        <taxon>Mytilida</taxon>
        <taxon>Mytiloidea</taxon>
        <taxon>Mytilidae</taxon>
        <taxon>Mytilinae</taxon>
        <taxon>Mytilus</taxon>
    </lineage>
</organism>
<dbReference type="Proteomes" id="UP000596742">
    <property type="component" value="Unassembled WGS sequence"/>
</dbReference>
<comment type="caution">
    <text evidence="2">The sequence shown here is derived from an EMBL/GenBank/DDBJ whole genome shotgun (WGS) entry which is preliminary data.</text>
</comment>
<dbReference type="EMBL" id="UYJE01003215">
    <property type="protein sequence ID" value="VDI17474.1"/>
    <property type="molecule type" value="Genomic_DNA"/>
</dbReference>
<accession>A0A8B6DE34</accession>
<evidence type="ECO:0000313" key="3">
    <source>
        <dbReference type="Proteomes" id="UP000596742"/>
    </source>
</evidence>
<keyword evidence="3" id="KW-1185">Reference proteome</keyword>
<feature type="region of interest" description="Disordered" evidence="1">
    <location>
        <begin position="52"/>
        <end position="79"/>
    </location>
</feature>
<evidence type="ECO:0000256" key="1">
    <source>
        <dbReference type="SAM" id="MobiDB-lite"/>
    </source>
</evidence>
<feature type="region of interest" description="Disordered" evidence="1">
    <location>
        <begin position="1"/>
        <end position="24"/>
    </location>
</feature>
<dbReference type="AlphaFoldDB" id="A0A8B6DE34"/>
<proteinExistence type="predicted"/>
<name>A0A8B6DE34_MYTGA</name>
<gene>
    <name evidence="2" type="ORF">MGAL_10B043280</name>
</gene>
<evidence type="ECO:0000313" key="2">
    <source>
        <dbReference type="EMBL" id="VDI17474.1"/>
    </source>
</evidence>
<feature type="compositionally biased region" description="Basic and acidic residues" evidence="1">
    <location>
        <begin position="1"/>
        <end position="10"/>
    </location>
</feature>
<feature type="compositionally biased region" description="Basic and acidic residues" evidence="1">
    <location>
        <begin position="58"/>
        <end position="79"/>
    </location>
</feature>